<evidence type="ECO:0000256" key="1">
    <source>
        <dbReference type="ARBA" id="ARBA00004442"/>
    </source>
</evidence>
<evidence type="ECO:0000259" key="7">
    <source>
        <dbReference type="Pfam" id="PF07980"/>
    </source>
</evidence>
<feature type="domain" description="RagB/SusD" evidence="7">
    <location>
        <begin position="355"/>
        <end position="435"/>
    </location>
</feature>
<keyword evidence="4" id="KW-0472">Membrane</keyword>
<organism evidence="8 9">
    <name type="scientific">Aquimarina mytili</name>
    <dbReference type="NCBI Taxonomy" id="874423"/>
    <lineage>
        <taxon>Bacteria</taxon>
        <taxon>Pseudomonadati</taxon>
        <taxon>Bacteroidota</taxon>
        <taxon>Flavobacteriia</taxon>
        <taxon>Flavobacteriales</taxon>
        <taxon>Flavobacteriaceae</taxon>
        <taxon>Aquimarina</taxon>
    </lineage>
</organism>
<dbReference type="Gene3D" id="1.25.40.390">
    <property type="match status" value="2"/>
</dbReference>
<dbReference type="EMBL" id="JAERQJ010000003">
    <property type="protein sequence ID" value="MBL0683802.1"/>
    <property type="molecule type" value="Genomic_DNA"/>
</dbReference>
<dbReference type="SUPFAM" id="SSF48452">
    <property type="entry name" value="TPR-like"/>
    <property type="match status" value="1"/>
</dbReference>
<evidence type="ECO:0000313" key="8">
    <source>
        <dbReference type="EMBL" id="MBL0683802.1"/>
    </source>
</evidence>
<evidence type="ECO:0000256" key="3">
    <source>
        <dbReference type="ARBA" id="ARBA00022729"/>
    </source>
</evidence>
<proteinExistence type="inferred from homology"/>
<dbReference type="GO" id="GO:0009279">
    <property type="term" value="C:cell outer membrane"/>
    <property type="evidence" value="ECO:0007669"/>
    <property type="project" value="UniProtKB-SubCell"/>
</dbReference>
<evidence type="ECO:0000313" key="9">
    <source>
        <dbReference type="Proteomes" id="UP000651057"/>
    </source>
</evidence>
<comment type="caution">
    <text evidence="8">The sequence shown here is derived from an EMBL/GenBank/DDBJ whole genome shotgun (WGS) entry which is preliminary data.</text>
</comment>
<dbReference type="AlphaFoldDB" id="A0A937D9K3"/>
<accession>A0A937D9K3</accession>
<feature type="chain" id="PRO_5037074741" evidence="6">
    <location>
        <begin position="20"/>
        <end position="461"/>
    </location>
</feature>
<keyword evidence="3 6" id="KW-0732">Signal</keyword>
<dbReference type="Proteomes" id="UP000651057">
    <property type="component" value="Unassembled WGS sequence"/>
</dbReference>
<gene>
    <name evidence="8" type="ORF">JJQ60_09765</name>
</gene>
<dbReference type="RefSeq" id="WP_201919141.1">
    <property type="nucleotide sequence ID" value="NZ_BAABAX010000005.1"/>
</dbReference>
<dbReference type="Pfam" id="PF07980">
    <property type="entry name" value="SusD_RagB"/>
    <property type="match status" value="1"/>
</dbReference>
<reference evidence="8" key="1">
    <citation type="submission" date="2021-01" db="EMBL/GenBank/DDBJ databases">
        <authorList>
            <person name="Zhong Y.L."/>
        </authorList>
    </citation>
    <scope>NUCLEOTIDE SEQUENCE</scope>
    <source>
        <strain evidence="8">KCTC 23302</strain>
    </source>
</reference>
<dbReference type="PROSITE" id="PS51257">
    <property type="entry name" value="PROKAR_LIPOPROTEIN"/>
    <property type="match status" value="1"/>
</dbReference>
<keyword evidence="5" id="KW-0998">Cell outer membrane</keyword>
<comment type="subcellular location">
    <subcellularLocation>
        <location evidence="1">Cell outer membrane</location>
    </subcellularLocation>
</comment>
<evidence type="ECO:0000256" key="6">
    <source>
        <dbReference type="SAM" id="SignalP"/>
    </source>
</evidence>
<keyword evidence="9" id="KW-1185">Reference proteome</keyword>
<feature type="signal peptide" evidence="6">
    <location>
        <begin position="1"/>
        <end position="19"/>
    </location>
</feature>
<comment type="similarity">
    <text evidence="2">Belongs to the SusD family.</text>
</comment>
<sequence length="461" mass="49865">MKIIKIFLTAILASTLVVSCEVEDGSDLNGPSIESISSDLSRGELQDAIGGILADMRTRIGTQVDAQSVAGREYWRFQSSDPRWTADLLTGTLDNNTFYTTAPYSSRYATVKEVNLVLQGLTNSTESFSDAEKAGIRGFVNTIKAHELLMVLNLQFQNGIRIDVADGDNLGPFVEYSNALQEIFTLLQNAATDLANAGDAFAFNLPSGFDGIEDAGDTPDDPDEDNNVVSPNDFITFNNALAARVAAYRGDYTAADALLTSSFMNLTGDVTNGVYMTFSLSGTDIANPLFFATNSTGANARIVHPSFITDADAGDTRVNKAVFRQAANTSGVVEPNPLTQDNLTGGYDVFIYDSNTAPVAIVRNEELILLYAEANHISDPAEAVNAINAVRTAASLGPYMGGTTPAELVTEILKQRRYSLFAEGGHRWIDLRRFNRLNELPLDRAGDATFEQFPTPANENR</sequence>
<dbReference type="InterPro" id="IPR011990">
    <property type="entry name" value="TPR-like_helical_dom_sf"/>
</dbReference>
<evidence type="ECO:0000256" key="2">
    <source>
        <dbReference type="ARBA" id="ARBA00006275"/>
    </source>
</evidence>
<name>A0A937D9K3_9FLAO</name>
<evidence type="ECO:0000256" key="4">
    <source>
        <dbReference type="ARBA" id="ARBA00023136"/>
    </source>
</evidence>
<dbReference type="InterPro" id="IPR012944">
    <property type="entry name" value="SusD_RagB_dom"/>
</dbReference>
<evidence type="ECO:0000256" key="5">
    <source>
        <dbReference type="ARBA" id="ARBA00023237"/>
    </source>
</evidence>
<protein>
    <submittedName>
        <fullName evidence="8">RagB/SusD family nutrient uptake outer membrane protein</fullName>
    </submittedName>
</protein>